<dbReference type="SUPFAM" id="SSF52540">
    <property type="entry name" value="P-loop containing nucleoside triphosphate hydrolases"/>
    <property type="match status" value="1"/>
</dbReference>
<gene>
    <name evidence="1" type="ORF">FDV58_06010</name>
</gene>
<dbReference type="InterPro" id="IPR027417">
    <property type="entry name" value="P-loop_NTPase"/>
</dbReference>
<protein>
    <submittedName>
        <fullName evidence="1">ATPase</fullName>
    </submittedName>
</protein>
<reference evidence="1 2" key="1">
    <citation type="submission" date="2019-05" db="EMBL/GenBank/DDBJ databases">
        <title>Draft Genome of Bradyrhizobium elkanii strain SEMIA 938, Used in Commercial Inoculants for Lupinus spp. in Brazil.</title>
        <authorList>
            <person name="Hungria M."/>
            <person name="Delamuta J.R.M."/>
            <person name="Ribeiro R.A."/>
            <person name="Nogueira M.A."/>
        </authorList>
    </citation>
    <scope>NUCLEOTIDE SEQUENCE [LARGE SCALE GENOMIC DNA]</scope>
    <source>
        <strain evidence="1 2">Semia 938</strain>
    </source>
</reference>
<evidence type="ECO:0000313" key="2">
    <source>
        <dbReference type="Proteomes" id="UP000305095"/>
    </source>
</evidence>
<dbReference type="EMBL" id="SZZP01000003">
    <property type="protein sequence ID" value="TKV82875.1"/>
    <property type="molecule type" value="Genomic_DNA"/>
</dbReference>
<proteinExistence type="predicted"/>
<dbReference type="PANTHER" id="PTHR13696:SF96">
    <property type="entry name" value="COBQ_COBB_MIND_PARA NUCLEOTIDE BINDING DOMAIN-CONTAINING PROTEIN"/>
    <property type="match status" value="1"/>
</dbReference>
<sequence length="363" mass="40184">MRPRASSPSWSAARLCFRDASCVHDTCPDCGCDNVVAAASISIATIVRRLLSRFVESGRFEPFIKFCFVLLSLKRPVWIPMTNARVIVVGNNKGGSGKSTIAMHVAIALIKAGQRVATIDLDNKQKSLTHYVENRRDWARETSPDLGIPAHMCFETVSGRSSEVETLGRSALAEIVERLGRSHDFVVIDCPGHDTYLTTFTHSLANTLITPLNDSFLDFDVLGTVDPNDFKVTGISHYSKMVEEARRERSAHDQPAFEWVVLRNRLSMLGSRNKRLVGEALSELAKTLNFRLVDGLAERVIFREFYPRGLTAIDDASQLALGGRPTMSHVTARLEMERLMTAIMLGHLVARPPESSDASRDAA</sequence>
<evidence type="ECO:0000313" key="1">
    <source>
        <dbReference type="EMBL" id="TKV82875.1"/>
    </source>
</evidence>
<dbReference type="AlphaFoldDB" id="A0A4V6CY31"/>
<dbReference type="Gene3D" id="3.40.50.300">
    <property type="entry name" value="P-loop containing nucleotide triphosphate hydrolases"/>
    <property type="match status" value="1"/>
</dbReference>
<dbReference type="Proteomes" id="UP000305095">
    <property type="component" value="Unassembled WGS sequence"/>
</dbReference>
<dbReference type="Pfam" id="PF09140">
    <property type="entry name" value="MipZ"/>
    <property type="match status" value="1"/>
</dbReference>
<organism evidence="1 2">
    <name type="scientific">Bradyrhizobium elkanii</name>
    <dbReference type="NCBI Taxonomy" id="29448"/>
    <lineage>
        <taxon>Bacteria</taxon>
        <taxon>Pseudomonadati</taxon>
        <taxon>Pseudomonadota</taxon>
        <taxon>Alphaproteobacteria</taxon>
        <taxon>Hyphomicrobiales</taxon>
        <taxon>Nitrobacteraceae</taxon>
        <taxon>Bradyrhizobium</taxon>
    </lineage>
</organism>
<accession>A0A4V6CY31</accession>
<dbReference type="PANTHER" id="PTHR13696">
    <property type="entry name" value="P-LOOP CONTAINING NUCLEOSIDE TRIPHOSPHATE HYDROLASE"/>
    <property type="match status" value="1"/>
</dbReference>
<dbReference type="InterPro" id="IPR050678">
    <property type="entry name" value="DNA_Partitioning_ATPase"/>
</dbReference>
<dbReference type="InterPro" id="IPR015223">
    <property type="entry name" value="MipZ"/>
</dbReference>
<name>A0A4V6CY31_BRAEL</name>
<dbReference type="CDD" id="cd02042">
    <property type="entry name" value="ParAB_family"/>
    <property type="match status" value="1"/>
</dbReference>
<comment type="caution">
    <text evidence="1">The sequence shown here is derived from an EMBL/GenBank/DDBJ whole genome shotgun (WGS) entry which is preliminary data.</text>
</comment>